<dbReference type="OrthoDB" id="9794330at2"/>
<evidence type="ECO:0000313" key="5">
    <source>
        <dbReference type="EMBL" id="RST90426.1"/>
    </source>
</evidence>
<dbReference type="Gene3D" id="1.10.10.10">
    <property type="entry name" value="Winged helix-like DNA-binding domain superfamily/Winged helix DNA-binding domain"/>
    <property type="match status" value="1"/>
</dbReference>
<evidence type="ECO:0000256" key="1">
    <source>
        <dbReference type="ARBA" id="ARBA00023015"/>
    </source>
</evidence>
<dbReference type="EMBL" id="PXZH01000001">
    <property type="protein sequence ID" value="RST90426.1"/>
    <property type="molecule type" value="Genomic_DNA"/>
</dbReference>
<dbReference type="PANTHER" id="PTHR43132">
    <property type="entry name" value="ARSENICAL RESISTANCE OPERON REPRESSOR ARSR-RELATED"/>
    <property type="match status" value="1"/>
</dbReference>
<evidence type="ECO:0000259" key="4">
    <source>
        <dbReference type="PROSITE" id="PS50987"/>
    </source>
</evidence>
<sequence length="100" mass="11508">MEITPDLIVQVSHLYKALSDPTRLRILTLLEAHEELNVGKIVDKIGLEQSAVSHQLKILRDNHLVKTRKVGKVVYYSLDDAHVVDILSETFEHIYHQKKL</sequence>
<dbReference type="CDD" id="cd00090">
    <property type="entry name" value="HTH_ARSR"/>
    <property type="match status" value="1"/>
</dbReference>
<keyword evidence="3" id="KW-0804">Transcription</keyword>
<dbReference type="PROSITE" id="PS50987">
    <property type="entry name" value="HTH_ARSR_2"/>
    <property type="match status" value="1"/>
</dbReference>
<dbReference type="AlphaFoldDB" id="A0A3R9YLG5"/>
<dbReference type="InterPro" id="IPR011991">
    <property type="entry name" value="ArsR-like_HTH"/>
</dbReference>
<dbReference type="Pfam" id="PF01022">
    <property type="entry name" value="HTH_5"/>
    <property type="match status" value="1"/>
</dbReference>
<gene>
    <name evidence="5" type="ORF">C7P63_00275</name>
</gene>
<reference evidence="5 6" key="1">
    <citation type="submission" date="2018-03" db="EMBL/GenBank/DDBJ databases">
        <authorList>
            <person name="Gulvik C.A."/>
        </authorList>
    </citation>
    <scope>NUCLEOTIDE SEQUENCE [LARGE SCALE GENOMIC DNA]</scope>
    <source>
        <strain evidence="5 6">JCM 31581</strain>
    </source>
</reference>
<dbReference type="SUPFAM" id="SSF46785">
    <property type="entry name" value="Winged helix' DNA-binding domain"/>
    <property type="match status" value="1"/>
</dbReference>
<dbReference type="Proteomes" id="UP000277864">
    <property type="component" value="Unassembled WGS sequence"/>
</dbReference>
<dbReference type="InterPro" id="IPR036388">
    <property type="entry name" value="WH-like_DNA-bd_sf"/>
</dbReference>
<dbReference type="InterPro" id="IPR036390">
    <property type="entry name" value="WH_DNA-bd_sf"/>
</dbReference>
<organism evidence="5 6">
    <name type="scientific">Vagococcus humatus</name>
    <dbReference type="NCBI Taxonomy" id="1889241"/>
    <lineage>
        <taxon>Bacteria</taxon>
        <taxon>Bacillati</taxon>
        <taxon>Bacillota</taxon>
        <taxon>Bacilli</taxon>
        <taxon>Lactobacillales</taxon>
        <taxon>Enterococcaceae</taxon>
        <taxon>Vagococcus</taxon>
    </lineage>
</organism>
<comment type="caution">
    <text evidence="5">The sequence shown here is derived from an EMBL/GenBank/DDBJ whole genome shotgun (WGS) entry which is preliminary data.</text>
</comment>
<dbReference type="PANTHER" id="PTHR43132:SF6">
    <property type="entry name" value="HTH-TYPE TRANSCRIPTIONAL REPRESSOR CZRA"/>
    <property type="match status" value="1"/>
</dbReference>
<dbReference type="InterPro" id="IPR051011">
    <property type="entry name" value="Metal_resp_trans_reg"/>
</dbReference>
<dbReference type="InterPro" id="IPR001845">
    <property type="entry name" value="HTH_ArsR_DNA-bd_dom"/>
</dbReference>
<keyword evidence="6" id="KW-1185">Reference proteome</keyword>
<accession>A0A3R9YLG5</accession>
<dbReference type="GO" id="GO:0003677">
    <property type="term" value="F:DNA binding"/>
    <property type="evidence" value="ECO:0007669"/>
    <property type="project" value="UniProtKB-KW"/>
</dbReference>
<dbReference type="NCBIfam" id="NF033788">
    <property type="entry name" value="HTH_metalloreg"/>
    <property type="match status" value="1"/>
</dbReference>
<dbReference type="RefSeq" id="WP_125943038.1">
    <property type="nucleotide sequence ID" value="NZ_PXZH01000001.1"/>
</dbReference>
<name>A0A3R9YLG5_9ENTE</name>
<dbReference type="PRINTS" id="PR00778">
    <property type="entry name" value="HTHARSR"/>
</dbReference>
<dbReference type="SMART" id="SM00418">
    <property type="entry name" value="HTH_ARSR"/>
    <property type="match status" value="1"/>
</dbReference>
<keyword evidence="1" id="KW-0805">Transcription regulation</keyword>
<proteinExistence type="predicted"/>
<protein>
    <submittedName>
        <fullName evidence="5">Transcriptional regulator</fullName>
    </submittedName>
</protein>
<keyword evidence="2" id="KW-0238">DNA-binding</keyword>
<dbReference type="GO" id="GO:0003700">
    <property type="term" value="F:DNA-binding transcription factor activity"/>
    <property type="evidence" value="ECO:0007669"/>
    <property type="project" value="InterPro"/>
</dbReference>
<evidence type="ECO:0000313" key="6">
    <source>
        <dbReference type="Proteomes" id="UP000277864"/>
    </source>
</evidence>
<evidence type="ECO:0000256" key="2">
    <source>
        <dbReference type="ARBA" id="ARBA00023125"/>
    </source>
</evidence>
<feature type="domain" description="HTH arsR-type" evidence="4">
    <location>
        <begin position="3"/>
        <end position="98"/>
    </location>
</feature>
<evidence type="ECO:0000256" key="3">
    <source>
        <dbReference type="ARBA" id="ARBA00023163"/>
    </source>
</evidence>